<evidence type="ECO:0000256" key="6">
    <source>
        <dbReference type="RuleBase" id="RU000481"/>
    </source>
</evidence>
<dbReference type="SUPFAM" id="SSF53383">
    <property type="entry name" value="PLP-dependent transferases"/>
    <property type="match status" value="1"/>
</dbReference>
<evidence type="ECO:0000256" key="5">
    <source>
        <dbReference type="ARBA" id="ARBA00022898"/>
    </source>
</evidence>
<dbReference type="InterPro" id="IPR004839">
    <property type="entry name" value="Aminotransferase_I/II_large"/>
</dbReference>
<dbReference type="InterPro" id="IPR050596">
    <property type="entry name" value="AspAT/PAT-like"/>
</dbReference>
<dbReference type="GO" id="GO:0030170">
    <property type="term" value="F:pyridoxal phosphate binding"/>
    <property type="evidence" value="ECO:0007669"/>
    <property type="project" value="InterPro"/>
</dbReference>
<dbReference type="GO" id="GO:0006520">
    <property type="term" value="P:amino acid metabolic process"/>
    <property type="evidence" value="ECO:0007669"/>
    <property type="project" value="InterPro"/>
</dbReference>
<dbReference type="Gene3D" id="3.40.640.10">
    <property type="entry name" value="Type I PLP-dependent aspartate aminotransferase-like (Major domain)"/>
    <property type="match status" value="1"/>
</dbReference>
<dbReference type="Gene3D" id="3.90.1150.10">
    <property type="entry name" value="Aspartate Aminotransferase, domain 1"/>
    <property type="match status" value="1"/>
</dbReference>
<dbReference type="AlphaFoldDB" id="A0A1F7JB52"/>
<dbReference type="InterPro" id="IPR015424">
    <property type="entry name" value="PyrdxlP-dep_Trfase"/>
</dbReference>
<dbReference type="InterPro" id="IPR015422">
    <property type="entry name" value="PyrdxlP-dep_Trfase_small"/>
</dbReference>
<evidence type="ECO:0000256" key="1">
    <source>
        <dbReference type="ARBA" id="ARBA00001933"/>
    </source>
</evidence>
<evidence type="ECO:0000313" key="9">
    <source>
        <dbReference type="Proteomes" id="UP000176480"/>
    </source>
</evidence>
<dbReference type="Pfam" id="PF00155">
    <property type="entry name" value="Aminotran_1_2"/>
    <property type="match status" value="1"/>
</dbReference>
<dbReference type="STRING" id="1802067.A2966_04905"/>
<dbReference type="GO" id="GO:0008483">
    <property type="term" value="F:transaminase activity"/>
    <property type="evidence" value="ECO:0007669"/>
    <property type="project" value="UniProtKB-KW"/>
</dbReference>
<dbReference type="PROSITE" id="PS00105">
    <property type="entry name" value="AA_TRANSFER_CLASS_1"/>
    <property type="match status" value="1"/>
</dbReference>
<evidence type="ECO:0000313" key="8">
    <source>
        <dbReference type="EMBL" id="OGK52814.1"/>
    </source>
</evidence>
<dbReference type="InterPro" id="IPR004838">
    <property type="entry name" value="NHTrfase_class1_PyrdxlP-BS"/>
</dbReference>
<dbReference type="NCBIfam" id="NF005744">
    <property type="entry name" value="PRK07568.1"/>
    <property type="match status" value="1"/>
</dbReference>
<dbReference type="Proteomes" id="UP000176480">
    <property type="component" value="Unassembled WGS sequence"/>
</dbReference>
<name>A0A1F7JB52_9BACT</name>
<evidence type="ECO:0000259" key="7">
    <source>
        <dbReference type="Pfam" id="PF00155"/>
    </source>
</evidence>
<dbReference type="EMBL" id="MGAR01000001">
    <property type="protein sequence ID" value="OGK52814.1"/>
    <property type="molecule type" value="Genomic_DNA"/>
</dbReference>
<dbReference type="InterPro" id="IPR015421">
    <property type="entry name" value="PyrdxlP-dep_Trfase_major"/>
</dbReference>
<reference evidence="8 9" key="1">
    <citation type="journal article" date="2016" name="Nat. Commun.">
        <title>Thousands of microbial genomes shed light on interconnected biogeochemical processes in an aquifer system.</title>
        <authorList>
            <person name="Anantharaman K."/>
            <person name="Brown C.T."/>
            <person name="Hug L.A."/>
            <person name="Sharon I."/>
            <person name="Castelle C.J."/>
            <person name="Probst A.J."/>
            <person name="Thomas B.C."/>
            <person name="Singh A."/>
            <person name="Wilkins M.J."/>
            <person name="Karaoz U."/>
            <person name="Brodie E.L."/>
            <person name="Williams K.H."/>
            <person name="Hubbard S.S."/>
            <person name="Banfield J.F."/>
        </authorList>
    </citation>
    <scope>NUCLEOTIDE SEQUENCE [LARGE SCALE GENOMIC DNA]</scope>
</reference>
<dbReference type="PANTHER" id="PTHR46383:SF1">
    <property type="entry name" value="ASPARTATE AMINOTRANSFERASE"/>
    <property type="match status" value="1"/>
</dbReference>
<comment type="cofactor">
    <cofactor evidence="1 6">
        <name>pyridoxal 5'-phosphate</name>
        <dbReference type="ChEBI" id="CHEBI:597326"/>
    </cofactor>
</comment>
<dbReference type="EC" id="2.6.1.-" evidence="6"/>
<sequence>MSKINISPRISTLPLSAVRKLVPYANETKKKGVLIYHLNIGDPDIKTPEAMLKVLKQWQINPIGYAPGIGEPIFLDALLTYYHRLGQIFVKKEDLIATIGGSEAVAMALFAVTSQGDEVLVFEPFYSGYLPPAHLFGVKLVAVPTRIQDGFHLPPKKTIESKITTKTKAILFCTPGNPTGTVYTRQEMKMLVALAKKRGLFLISDEVYREFIFVNRSHVSLLEFMTQIPDQAILVDSLSKRYSLCGARLGVLLSLNKAVIKGVSIMAQGRLSGGLIDQHLAAKLIDVPHSYISAIQKEYRKRRDFLYEGLLSIPGVTMTKPEGAFYCMVSLPVKNAEQFCIWLLTHFRDNNETVMLAPGAGFYITPGQGKNEVRIAYVLKISQLKRCIQIIAQALSAYNTQVM</sequence>
<organism evidence="8 9">
    <name type="scientific">Candidatus Roizmanbacteria bacterium RIFCSPLOWO2_01_FULL_41_22</name>
    <dbReference type="NCBI Taxonomy" id="1802067"/>
    <lineage>
        <taxon>Bacteria</taxon>
        <taxon>Candidatus Roizmaniibacteriota</taxon>
    </lineage>
</organism>
<evidence type="ECO:0000256" key="3">
    <source>
        <dbReference type="ARBA" id="ARBA00022576"/>
    </source>
</evidence>
<accession>A0A1F7JB52</accession>
<keyword evidence="3 6" id="KW-0032">Aminotransferase</keyword>
<evidence type="ECO:0000256" key="4">
    <source>
        <dbReference type="ARBA" id="ARBA00022679"/>
    </source>
</evidence>
<feature type="domain" description="Aminotransferase class I/classII large" evidence="7">
    <location>
        <begin position="38"/>
        <end position="389"/>
    </location>
</feature>
<comment type="similarity">
    <text evidence="2 6">Belongs to the class-I pyridoxal-phosphate-dependent aminotransferase family.</text>
</comment>
<keyword evidence="5" id="KW-0663">Pyridoxal phosphate</keyword>
<dbReference type="PRINTS" id="PR00753">
    <property type="entry name" value="ACCSYNTHASE"/>
</dbReference>
<gene>
    <name evidence="8" type="ORF">A2966_04905</name>
</gene>
<protein>
    <recommendedName>
        <fullName evidence="6">Aminotransferase</fullName>
        <ecNumber evidence="6">2.6.1.-</ecNumber>
    </recommendedName>
</protein>
<dbReference type="CDD" id="cd00609">
    <property type="entry name" value="AAT_like"/>
    <property type="match status" value="1"/>
</dbReference>
<evidence type="ECO:0000256" key="2">
    <source>
        <dbReference type="ARBA" id="ARBA00007441"/>
    </source>
</evidence>
<proteinExistence type="inferred from homology"/>
<dbReference type="PANTHER" id="PTHR46383">
    <property type="entry name" value="ASPARTATE AMINOTRANSFERASE"/>
    <property type="match status" value="1"/>
</dbReference>
<keyword evidence="4 6" id="KW-0808">Transferase</keyword>
<comment type="caution">
    <text evidence="8">The sequence shown here is derived from an EMBL/GenBank/DDBJ whole genome shotgun (WGS) entry which is preliminary data.</text>
</comment>